<organism evidence="11 12">
    <name type="scientific">Marinoscillum luteum</name>
    <dbReference type="NCBI Taxonomy" id="861051"/>
    <lineage>
        <taxon>Bacteria</taxon>
        <taxon>Pseudomonadati</taxon>
        <taxon>Bacteroidota</taxon>
        <taxon>Cytophagia</taxon>
        <taxon>Cytophagales</taxon>
        <taxon>Reichenbachiellaceae</taxon>
        <taxon>Marinoscillum</taxon>
    </lineage>
</organism>
<feature type="domain" description="PKD" evidence="10">
    <location>
        <begin position="309"/>
        <end position="369"/>
    </location>
</feature>
<feature type="chain" id="PRO_5046638013" evidence="9">
    <location>
        <begin position="19"/>
        <end position="984"/>
    </location>
</feature>
<sequence>MKKILFFFAFTAAWQLHAQLQPCATVVTQRQLELLRDFHPDARSGGRMADVPVQNVAITAHLIRRTDGTGGLTEQELNDAMDVLNDYYSHANLAFFLAGITEIHDSEYFDFNTDDEVAMGAKYDVAKTINIYFANSVGDSQGGSYCGYAYFPGGPDRVLMDNSCAVNGSTLPHEIGHYFTLYHTHGSSNSQLTDELVARVNCETAGDELCDTPADPQLGGSNVNASCIYTGTSVDANNDPFTPDPRNIMSYSLKFCRDVFSDGQYSRINQAYDAYRSYLYKKIVSADFTQNLSEACAGTSINFYDRSLNATSWSWYFEGGIPETSTAQNPEVLYETGGVFDVRLIVSGTGGNKDTLLMEDQVLVAAIPQTTLISKVARFEGSGIDLEVINEDGQKTFEQVLGVSSEGQKSVFVNFYEYGVVGAEDYLVLPLVDNSFSRDYRLTFDYAYTYYDNTYFDRMAVLYRGSCEADWVSLWDKSGAGLATKPAQTGSFSPTSGQWKSVSLEFTVPENLEGTEVAFRTTNGYGNNLYIDNIRLEAFVKMEATPYTCPNANDGMITVQTSGTQNYTFSLDGETFVSDGEFGDLAAGAYTVTVKDELDRTYSESLTIESRVLNKSVQPTSCHDAADGSATFTVSGGGAYQFSVDGQSLSGNNAAGLSAGIHTVSLEGTDNECILTEDFEVLSPEPLTVEVVVTDAKCFGGEGTVDAEASGGSGALSYQINEMGFTNTSTFSLGSGDHLLTIKDENECELQYFLTIDQPDSLYFTYETTGFLCAKNSSGQLTMTGAGGSGAYTFWVGEEQLSGEVLEKDEAGSFEVTVVDANSCEFSQEITVAYQYELPEKPMINLVDGHLQIAETDADISWYLDGELMAGETGPSVVFGVGTYEAAVTVGDAGCSVWSDPFVVLGLTEWPEIMIVPNPVEDQFSIKIPNDLKGGFRSVMVYDMSGQLILSSHKMEIHNEWPAGIYLLEIKGESFHLIRRIIKK</sequence>
<dbReference type="PANTHER" id="PTHR47466">
    <property type="match status" value="1"/>
</dbReference>
<evidence type="ECO:0000256" key="8">
    <source>
        <dbReference type="ARBA" id="ARBA00023157"/>
    </source>
</evidence>
<dbReference type="CDD" id="cd00146">
    <property type="entry name" value="PKD"/>
    <property type="match status" value="1"/>
</dbReference>
<dbReference type="InterPro" id="IPR026444">
    <property type="entry name" value="Secre_tail"/>
</dbReference>
<keyword evidence="8" id="KW-1015">Disulfide bond</keyword>
<evidence type="ECO:0000256" key="1">
    <source>
        <dbReference type="ARBA" id="ARBA00008721"/>
    </source>
</evidence>
<dbReference type="InterPro" id="IPR035986">
    <property type="entry name" value="PKD_dom_sf"/>
</dbReference>
<dbReference type="PROSITE" id="PS50093">
    <property type="entry name" value="PKD"/>
    <property type="match status" value="1"/>
</dbReference>
<dbReference type="InterPro" id="IPR024079">
    <property type="entry name" value="MetalloPept_cat_dom_sf"/>
</dbReference>
<keyword evidence="12" id="KW-1185">Reference proteome</keyword>
<dbReference type="Gene3D" id="3.40.390.10">
    <property type="entry name" value="Collagenase (Catalytic Domain)"/>
    <property type="match status" value="1"/>
</dbReference>
<comment type="similarity">
    <text evidence="1">Belongs to the peptidase M43B family.</text>
</comment>
<reference evidence="11 12" key="1">
    <citation type="journal article" date="2013" name="Int. J. Syst. Evol. Microbiol.">
        <title>Marinoscillum luteum sp. nov., isolated from marine sediment.</title>
        <authorList>
            <person name="Cha I.T."/>
            <person name="Park S.J."/>
            <person name="Kim S.J."/>
            <person name="Kim J.G."/>
            <person name="Jung M.Y."/>
            <person name="Shin K.S."/>
            <person name="Kwon K.K."/>
            <person name="Yang S.H."/>
            <person name="Seo Y.S."/>
            <person name="Rhee S.K."/>
        </authorList>
    </citation>
    <scope>NUCLEOTIDE SEQUENCE [LARGE SCALE GENOMIC DNA]</scope>
    <source>
        <strain evidence="11 12">KCTC 23939</strain>
    </source>
</reference>
<evidence type="ECO:0000313" key="12">
    <source>
        <dbReference type="Proteomes" id="UP001610063"/>
    </source>
</evidence>
<dbReference type="SMART" id="SM00089">
    <property type="entry name" value="PKD"/>
    <property type="match status" value="2"/>
</dbReference>
<dbReference type="InterPro" id="IPR022409">
    <property type="entry name" value="PKD/Chitinase_dom"/>
</dbReference>
<dbReference type="Proteomes" id="UP001610063">
    <property type="component" value="Unassembled WGS sequence"/>
</dbReference>
<comment type="caution">
    <text evidence="11">The sequence shown here is derived from an EMBL/GenBank/DDBJ whole genome shotgun (WGS) entry which is preliminary data.</text>
</comment>
<feature type="signal peptide" evidence="9">
    <location>
        <begin position="1"/>
        <end position="18"/>
    </location>
</feature>
<dbReference type="Gene3D" id="2.60.120.260">
    <property type="entry name" value="Galactose-binding domain-like"/>
    <property type="match status" value="1"/>
</dbReference>
<evidence type="ECO:0000256" key="5">
    <source>
        <dbReference type="ARBA" id="ARBA00022801"/>
    </source>
</evidence>
<evidence type="ECO:0000256" key="3">
    <source>
        <dbReference type="ARBA" id="ARBA00022723"/>
    </source>
</evidence>
<dbReference type="SUPFAM" id="SSF49299">
    <property type="entry name" value="PKD domain"/>
    <property type="match status" value="1"/>
</dbReference>
<dbReference type="SUPFAM" id="SSF55486">
    <property type="entry name" value="Metalloproteases ('zincins'), catalytic domain"/>
    <property type="match status" value="1"/>
</dbReference>
<gene>
    <name evidence="11" type="ORF">ACHKAR_21345</name>
</gene>
<evidence type="ECO:0000313" key="11">
    <source>
        <dbReference type="EMBL" id="MFH6986014.1"/>
    </source>
</evidence>
<evidence type="ECO:0000256" key="2">
    <source>
        <dbReference type="ARBA" id="ARBA00022670"/>
    </source>
</evidence>
<dbReference type="InterPro" id="IPR013783">
    <property type="entry name" value="Ig-like_fold"/>
</dbReference>
<proteinExistence type="inferred from homology"/>
<dbReference type="Pfam" id="PF18962">
    <property type="entry name" value="Por_Secre_tail"/>
    <property type="match status" value="1"/>
</dbReference>
<accession>A0ABW7NJL4</accession>
<dbReference type="PANTHER" id="PTHR47466:SF1">
    <property type="entry name" value="METALLOPROTEASE MEP1 (AFU_ORTHOLOGUE AFUA_1G07730)-RELATED"/>
    <property type="match status" value="1"/>
</dbReference>
<evidence type="ECO:0000256" key="7">
    <source>
        <dbReference type="ARBA" id="ARBA00023049"/>
    </source>
</evidence>
<keyword evidence="7" id="KW-0482">Metalloprotease</keyword>
<dbReference type="InterPro" id="IPR008754">
    <property type="entry name" value="Peptidase_M43"/>
</dbReference>
<keyword evidence="5" id="KW-0378">Hydrolase</keyword>
<dbReference type="EMBL" id="JBIPKE010000020">
    <property type="protein sequence ID" value="MFH6986014.1"/>
    <property type="molecule type" value="Genomic_DNA"/>
</dbReference>
<dbReference type="Pfam" id="PF13573">
    <property type="entry name" value="SprB"/>
    <property type="match status" value="1"/>
</dbReference>
<dbReference type="InterPro" id="IPR025667">
    <property type="entry name" value="SprB_repeat"/>
</dbReference>
<dbReference type="NCBIfam" id="TIGR04183">
    <property type="entry name" value="Por_Secre_tail"/>
    <property type="match status" value="1"/>
</dbReference>
<protein>
    <submittedName>
        <fullName evidence="11">T9SS type A sorting domain-containing protein</fullName>
    </submittedName>
</protein>
<evidence type="ECO:0000256" key="9">
    <source>
        <dbReference type="SAM" id="SignalP"/>
    </source>
</evidence>
<evidence type="ECO:0000259" key="10">
    <source>
        <dbReference type="PROSITE" id="PS50093"/>
    </source>
</evidence>
<dbReference type="RefSeq" id="WP_395419488.1">
    <property type="nucleotide sequence ID" value="NZ_JBIPKE010000020.1"/>
</dbReference>
<keyword evidence="6" id="KW-0862">Zinc</keyword>
<name>A0ABW7NJL4_9BACT</name>
<dbReference type="Pfam" id="PF05572">
    <property type="entry name" value="Peptidase_M43"/>
    <property type="match status" value="1"/>
</dbReference>
<keyword evidence="2" id="KW-0645">Protease</keyword>
<keyword evidence="3" id="KW-0479">Metal-binding</keyword>
<dbReference type="Gene3D" id="2.60.40.10">
    <property type="entry name" value="Immunoglobulins"/>
    <property type="match status" value="1"/>
</dbReference>
<keyword evidence="4 9" id="KW-0732">Signal</keyword>
<dbReference type="InterPro" id="IPR000601">
    <property type="entry name" value="PKD_dom"/>
</dbReference>
<evidence type="ECO:0000256" key="4">
    <source>
        <dbReference type="ARBA" id="ARBA00022729"/>
    </source>
</evidence>
<evidence type="ECO:0000256" key="6">
    <source>
        <dbReference type="ARBA" id="ARBA00022833"/>
    </source>
</evidence>